<evidence type="ECO:0000256" key="9">
    <source>
        <dbReference type="ARBA" id="ARBA00048679"/>
    </source>
</evidence>
<comment type="similarity">
    <text evidence="1">Belongs to the protein kinase superfamily. AGC Ser/Thr protein kinase family.</text>
</comment>
<keyword evidence="14" id="KW-1185">Reference proteome</keyword>
<keyword evidence="4" id="KW-0808">Transferase</keyword>
<keyword evidence="3" id="KW-0723">Serine/threonine-protein kinase</keyword>
<evidence type="ECO:0000256" key="6">
    <source>
        <dbReference type="ARBA" id="ARBA00022777"/>
    </source>
</evidence>
<feature type="domain" description="Protein kinase" evidence="12">
    <location>
        <begin position="321"/>
        <end position="790"/>
    </location>
</feature>
<protein>
    <recommendedName>
        <fullName evidence="2">non-specific serine/threonine protein kinase</fullName>
        <ecNumber evidence="2">2.7.11.1</ecNumber>
    </recommendedName>
</protein>
<evidence type="ECO:0000259" key="12">
    <source>
        <dbReference type="PROSITE" id="PS50011"/>
    </source>
</evidence>
<evidence type="ECO:0000256" key="8">
    <source>
        <dbReference type="ARBA" id="ARBA00047899"/>
    </source>
</evidence>
<dbReference type="PROSITE" id="PS00107">
    <property type="entry name" value="PROTEIN_KINASE_ATP"/>
    <property type="match status" value="1"/>
</dbReference>
<evidence type="ECO:0000256" key="5">
    <source>
        <dbReference type="ARBA" id="ARBA00022741"/>
    </source>
</evidence>
<keyword evidence="5 10" id="KW-0547">Nucleotide-binding</keyword>
<keyword evidence="6" id="KW-0418">Kinase</keyword>
<dbReference type="GO" id="GO:0004674">
    <property type="term" value="F:protein serine/threonine kinase activity"/>
    <property type="evidence" value="ECO:0007669"/>
    <property type="project" value="UniProtKB-KW"/>
</dbReference>
<dbReference type="SUPFAM" id="SSF56112">
    <property type="entry name" value="Protein kinase-like (PK-like)"/>
    <property type="match status" value="1"/>
</dbReference>
<name>A0A8T2T8F2_CERRI</name>
<feature type="binding site" evidence="10">
    <location>
        <position position="358"/>
    </location>
    <ligand>
        <name>ATP</name>
        <dbReference type="ChEBI" id="CHEBI:30616"/>
    </ligand>
</feature>
<evidence type="ECO:0000256" key="10">
    <source>
        <dbReference type="PROSITE-ProRule" id="PRU10141"/>
    </source>
</evidence>
<reference evidence="13" key="1">
    <citation type="submission" date="2021-08" db="EMBL/GenBank/DDBJ databases">
        <title>WGS assembly of Ceratopteris richardii.</title>
        <authorList>
            <person name="Marchant D.B."/>
            <person name="Chen G."/>
            <person name="Jenkins J."/>
            <person name="Shu S."/>
            <person name="Leebens-Mack J."/>
            <person name="Grimwood J."/>
            <person name="Schmutz J."/>
            <person name="Soltis P."/>
            <person name="Soltis D."/>
            <person name="Chen Z.-H."/>
        </authorList>
    </citation>
    <scope>NUCLEOTIDE SEQUENCE</scope>
    <source>
        <strain evidence="13">Whitten #5841</strain>
        <tissue evidence="13">Leaf</tissue>
    </source>
</reference>
<gene>
    <name evidence="13" type="ORF">KP509_14G060000</name>
</gene>
<comment type="catalytic activity">
    <reaction evidence="8">
        <text>L-threonyl-[protein] + ATP = O-phospho-L-threonyl-[protein] + ADP + H(+)</text>
        <dbReference type="Rhea" id="RHEA:46608"/>
        <dbReference type="Rhea" id="RHEA-COMP:11060"/>
        <dbReference type="Rhea" id="RHEA-COMP:11605"/>
        <dbReference type="ChEBI" id="CHEBI:15378"/>
        <dbReference type="ChEBI" id="CHEBI:30013"/>
        <dbReference type="ChEBI" id="CHEBI:30616"/>
        <dbReference type="ChEBI" id="CHEBI:61977"/>
        <dbReference type="ChEBI" id="CHEBI:456216"/>
        <dbReference type="EC" id="2.7.11.1"/>
    </reaction>
</comment>
<evidence type="ECO:0000256" key="7">
    <source>
        <dbReference type="ARBA" id="ARBA00022840"/>
    </source>
</evidence>
<comment type="catalytic activity">
    <reaction evidence="9">
        <text>L-seryl-[protein] + ATP = O-phospho-L-seryl-[protein] + ADP + H(+)</text>
        <dbReference type="Rhea" id="RHEA:17989"/>
        <dbReference type="Rhea" id="RHEA-COMP:9863"/>
        <dbReference type="Rhea" id="RHEA-COMP:11604"/>
        <dbReference type="ChEBI" id="CHEBI:15378"/>
        <dbReference type="ChEBI" id="CHEBI:29999"/>
        <dbReference type="ChEBI" id="CHEBI:30616"/>
        <dbReference type="ChEBI" id="CHEBI:83421"/>
        <dbReference type="ChEBI" id="CHEBI:456216"/>
        <dbReference type="EC" id="2.7.11.1"/>
    </reaction>
</comment>
<organism evidence="13 14">
    <name type="scientific">Ceratopteris richardii</name>
    <name type="common">Triangle waterfern</name>
    <dbReference type="NCBI Taxonomy" id="49495"/>
    <lineage>
        <taxon>Eukaryota</taxon>
        <taxon>Viridiplantae</taxon>
        <taxon>Streptophyta</taxon>
        <taxon>Embryophyta</taxon>
        <taxon>Tracheophyta</taxon>
        <taxon>Polypodiopsida</taxon>
        <taxon>Polypodiidae</taxon>
        <taxon>Polypodiales</taxon>
        <taxon>Pteridineae</taxon>
        <taxon>Pteridaceae</taxon>
        <taxon>Parkerioideae</taxon>
        <taxon>Ceratopteris</taxon>
    </lineage>
</organism>
<evidence type="ECO:0000256" key="11">
    <source>
        <dbReference type="SAM" id="MobiDB-lite"/>
    </source>
</evidence>
<comment type="caution">
    <text evidence="13">The sequence shown here is derived from an EMBL/GenBank/DDBJ whole genome shotgun (WGS) entry which is preliminary data.</text>
</comment>
<dbReference type="InterPro" id="IPR011009">
    <property type="entry name" value="Kinase-like_dom_sf"/>
</dbReference>
<evidence type="ECO:0000256" key="4">
    <source>
        <dbReference type="ARBA" id="ARBA00022679"/>
    </source>
</evidence>
<dbReference type="Proteomes" id="UP000825935">
    <property type="component" value="Chromosome 14"/>
</dbReference>
<evidence type="ECO:0000256" key="3">
    <source>
        <dbReference type="ARBA" id="ARBA00022527"/>
    </source>
</evidence>
<keyword evidence="7 10" id="KW-0067">ATP-binding</keyword>
<evidence type="ECO:0000313" key="14">
    <source>
        <dbReference type="Proteomes" id="UP000825935"/>
    </source>
</evidence>
<dbReference type="PROSITE" id="PS50011">
    <property type="entry name" value="PROTEIN_KINASE_DOM"/>
    <property type="match status" value="1"/>
</dbReference>
<dbReference type="InterPro" id="IPR000719">
    <property type="entry name" value="Prot_kinase_dom"/>
</dbReference>
<sequence length="841" mass="94268">MVPSAIHVGYCSGRDQSRSKMATRMEHVNNVFVARPFKCRVGCVHVLCGALDVGGTFNPNVAVGEKESHKASGQEHEIENVRKRRINPHRHCSMRTHGRTASSNARILQLSSQDSIIACPMRDHKSSNSSSSKGINAREFSVHSKKTARDGQDVKSDHVSTVSGESNRRRFTLKDAFNSPDKRNLDDVHVGVQKDADMDAKVSCMAIHGSNQRWEPTIIMSNNEHIGRGSRMETIATPTGENPLLDDTDGSNNGTVAHRRCYYACTNDARNDFARSETSINGSSSVSFHSILKPHKAHEAAWIAIQNARHYTGHTLSMAHFKLIRRIGYGDMGSVFLAHLKETVVAYPLDKYFLFAIKIMHKEGVNHRNKLRRIRTEVEILQSVDHPFLPTLYAQFASDNCSCLVMDYCPGGSLYNLQQNQPGKIFEIAAARFYACEVLLALEYLHMIGIVYRDLKPENVLLRQDGHIMLTDFDLSLKCKAKPKSLSNSISYMSPSSSFHMYSSLTSPGESNKLKRFHSQSSGRCTSTTVSTSLITQHDSSNCTASMMACNIDPTLTYAPLHKDSNIMTEYWSQMQREFMSLTITNCPRKGTAILTARDHSPSDDEYIKNQPPIQRREVDIAKHLGRSFTSKVLKKRSLRKAFLEHVKDHRFHFGISEKAPSKCTASNPSLFLERIAEPVQARSKSFVGTHEYLAPEIIAGQGHGSPVDWWTFGIFLYELLLGRSPFKGVNNNHTLMNIINEEVMFPDGVHNDEGFADARSLIQGLLVKDPTKRLGCMKGANEIKGHAFFKDVNWGLIRCTKPPFTPCSRDAVLTFPLYNEVQASNCTESSMFMNEYSDIF</sequence>
<evidence type="ECO:0000256" key="2">
    <source>
        <dbReference type="ARBA" id="ARBA00012513"/>
    </source>
</evidence>
<evidence type="ECO:0000256" key="1">
    <source>
        <dbReference type="ARBA" id="ARBA00009903"/>
    </source>
</evidence>
<feature type="compositionally biased region" description="Basic and acidic residues" evidence="11">
    <location>
        <begin position="147"/>
        <end position="158"/>
    </location>
</feature>
<feature type="region of interest" description="Disordered" evidence="11">
    <location>
        <begin position="121"/>
        <end position="183"/>
    </location>
</feature>
<dbReference type="Pfam" id="PF00069">
    <property type="entry name" value="Pkinase"/>
    <property type="match status" value="2"/>
</dbReference>
<dbReference type="PANTHER" id="PTHR45637">
    <property type="entry name" value="FLIPPASE KINASE 1-RELATED"/>
    <property type="match status" value="1"/>
</dbReference>
<dbReference type="OrthoDB" id="432483at2759"/>
<evidence type="ECO:0000313" key="13">
    <source>
        <dbReference type="EMBL" id="KAH7415776.1"/>
    </source>
</evidence>
<dbReference type="PROSITE" id="PS00108">
    <property type="entry name" value="PROTEIN_KINASE_ST"/>
    <property type="match status" value="1"/>
</dbReference>
<dbReference type="EMBL" id="CM035419">
    <property type="protein sequence ID" value="KAH7415776.1"/>
    <property type="molecule type" value="Genomic_DNA"/>
</dbReference>
<dbReference type="AlphaFoldDB" id="A0A8T2T8F2"/>
<dbReference type="InterPro" id="IPR017441">
    <property type="entry name" value="Protein_kinase_ATP_BS"/>
</dbReference>
<proteinExistence type="inferred from homology"/>
<dbReference type="GO" id="GO:0005524">
    <property type="term" value="F:ATP binding"/>
    <property type="evidence" value="ECO:0007669"/>
    <property type="project" value="UniProtKB-UniRule"/>
</dbReference>
<dbReference type="EC" id="2.7.11.1" evidence="2"/>
<dbReference type="FunFam" id="1.10.510.10:FF:000294">
    <property type="entry name" value="Serine/threonine-protein kinase OXI1"/>
    <property type="match status" value="1"/>
</dbReference>
<dbReference type="InterPro" id="IPR008271">
    <property type="entry name" value="Ser/Thr_kinase_AS"/>
</dbReference>
<dbReference type="Gene3D" id="1.10.510.10">
    <property type="entry name" value="Transferase(Phosphotransferase) domain 1"/>
    <property type="match status" value="2"/>
</dbReference>
<accession>A0A8T2T8F2</accession>
<dbReference type="SMART" id="SM00220">
    <property type="entry name" value="S_TKc"/>
    <property type="match status" value="1"/>
</dbReference>
<dbReference type="Gene3D" id="3.30.200.20">
    <property type="entry name" value="Phosphorylase Kinase, domain 1"/>
    <property type="match status" value="1"/>
</dbReference>